<keyword evidence="3" id="KW-0804">Transcription</keyword>
<dbReference type="Gene3D" id="1.10.10.60">
    <property type="entry name" value="Homeodomain-like"/>
    <property type="match status" value="1"/>
</dbReference>
<evidence type="ECO:0000256" key="5">
    <source>
        <dbReference type="SAM" id="MobiDB-lite"/>
    </source>
</evidence>
<dbReference type="PANTHER" id="PTHR44042:SF11">
    <property type="entry name" value="OS06G0173800 PROTEIN"/>
    <property type="match status" value="1"/>
</dbReference>
<dbReference type="InterPro" id="IPR056195">
    <property type="entry name" value="HTH_70"/>
</dbReference>
<dbReference type="InterPro" id="IPR017930">
    <property type="entry name" value="Myb_dom"/>
</dbReference>
<dbReference type="PROSITE" id="PS51294">
    <property type="entry name" value="HTH_MYB"/>
    <property type="match status" value="1"/>
</dbReference>
<keyword evidence="4" id="KW-0539">Nucleus</keyword>
<evidence type="ECO:0000313" key="9">
    <source>
        <dbReference type="Proteomes" id="UP001231189"/>
    </source>
</evidence>
<dbReference type="AlphaFoldDB" id="A0AAD8RR71"/>
<dbReference type="NCBIfam" id="TIGR01557">
    <property type="entry name" value="myb_SHAQKYF"/>
    <property type="match status" value="1"/>
</dbReference>
<evidence type="ECO:0000259" key="7">
    <source>
        <dbReference type="PROSITE" id="PS51294"/>
    </source>
</evidence>
<comment type="caution">
    <text evidence="8">The sequence shown here is derived from an EMBL/GenBank/DDBJ whole genome shotgun (WGS) entry which is preliminary data.</text>
</comment>
<feature type="domain" description="HTH myb-type" evidence="7">
    <location>
        <begin position="141"/>
        <end position="191"/>
    </location>
</feature>
<dbReference type="Pfam" id="PF00249">
    <property type="entry name" value="Myb_DNA-binding"/>
    <property type="match status" value="1"/>
</dbReference>
<dbReference type="InterPro" id="IPR006447">
    <property type="entry name" value="Myb_dom_plants"/>
</dbReference>
<dbReference type="CDD" id="cd00167">
    <property type="entry name" value="SANT"/>
    <property type="match status" value="1"/>
</dbReference>
<dbReference type="SMART" id="SM00717">
    <property type="entry name" value="SANT"/>
    <property type="match status" value="1"/>
</dbReference>
<evidence type="ECO:0000256" key="2">
    <source>
        <dbReference type="ARBA" id="ARBA00023125"/>
    </source>
</evidence>
<dbReference type="EMBL" id="JAUUTY010000005">
    <property type="protein sequence ID" value="KAK1629575.1"/>
    <property type="molecule type" value="Genomic_DNA"/>
</dbReference>
<proteinExistence type="predicted"/>
<dbReference type="Pfam" id="PF23671">
    <property type="entry name" value="HTH_70"/>
    <property type="match status" value="1"/>
</dbReference>
<dbReference type="Proteomes" id="UP001231189">
    <property type="component" value="Unassembled WGS sequence"/>
</dbReference>
<organism evidence="8 9">
    <name type="scientific">Lolium multiflorum</name>
    <name type="common">Italian ryegrass</name>
    <name type="synonym">Lolium perenne subsp. multiflorum</name>
    <dbReference type="NCBI Taxonomy" id="4521"/>
    <lineage>
        <taxon>Eukaryota</taxon>
        <taxon>Viridiplantae</taxon>
        <taxon>Streptophyta</taxon>
        <taxon>Embryophyta</taxon>
        <taxon>Tracheophyta</taxon>
        <taxon>Spermatophyta</taxon>
        <taxon>Magnoliopsida</taxon>
        <taxon>Liliopsida</taxon>
        <taxon>Poales</taxon>
        <taxon>Poaceae</taxon>
        <taxon>BOP clade</taxon>
        <taxon>Pooideae</taxon>
        <taxon>Poodae</taxon>
        <taxon>Poeae</taxon>
        <taxon>Poeae Chloroplast Group 2 (Poeae type)</taxon>
        <taxon>Loliodinae</taxon>
        <taxon>Loliinae</taxon>
        <taxon>Lolium</taxon>
    </lineage>
</organism>
<dbReference type="InterPro" id="IPR001005">
    <property type="entry name" value="SANT/Myb"/>
</dbReference>
<accession>A0AAD8RR71</accession>
<evidence type="ECO:0000313" key="8">
    <source>
        <dbReference type="EMBL" id="KAK1629575.1"/>
    </source>
</evidence>
<feature type="region of interest" description="Disordered" evidence="5">
    <location>
        <begin position="228"/>
        <end position="251"/>
    </location>
</feature>
<dbReference type="GO" id="GO:0003677">
    <property type="term" value="F:DNA binding"/>
    <property type="evidence" value="ECO:0007669"/>
    <property type="project" value="UniProtKB-KW"/>
</dbReference>
<name>A0AAD8RR71_LOLMU</name>
<feature type="compositionally biased region" description="Polar residues" evidence="5">
    <location>
        <begin position="228"/>
        <end position="244"/>
    </location>
</feature>
<evidence type="ECO:0000256" key="3">
    <source>
        <dbReference type="ARBA" id="ARBA00023163"/>
    </source>
</evidence>
<dbReference type="PROSITE" id="PS50090">
    <property type="entry name" value="MYB_LIKE"/>
    <property type="match status" value="1"/>
</dbReference>
<keyword evidence="2" id="KW-0238">DNA-binding</keyword>
<dbReference type="InterPro" id="IPR009057">
    <property type="entry name" value="Homeodomain-like_sf"/>
</dbReference>
<feature type="domain" description="Myb-like" evidence="6">
    <location>
        <begin position="141"/>
        <end position="187"/>
    </location>
</feature>
<evidence type="ECO:0000259" key="6">
    <source>
        <dbReference type="PROSITE" id="PS50090"/>
    </source>
</evidence>
<keyword evidence="1" id="KW-0805">Transcription regulation</keyword>
<gene>
    <name evidence="8" type="ORF">QYE76_003890</name>
</gene>
<evidence type="ECO:0000256" key="1">
    <source>
        <dbReference type="ARBA" id="ARBA00023015"/>
    </source>
</evidence>
<dbReference type="SUPFAM" id="SSF46689">
    <property type="entry name" value="Homeodomain-like"/>
    <property type="match status" value="1"/>
</dbReference>
<evidence type="ECO:0000256" key="4">
    <source>
        <dbReference type="ARBA" id="ARBA00023242"/>
    </source>
</evidence>
<protein>
    <submittedName>
        <fullName evidence="8">Uncharacterized protein</fullName>
    </submittedName>
</protein>
<reference evidence="8" key="1">
    <citation type="submission" date="2023-07" db="EMBL/GenBank/DDBJ databases">
        <title>A chromosome-level genome assembly of Lolium multiflorum.</title>
        <authorList>
            <person name="Chen Y."/>
            <person name="Copetti D."/>
            <person name="Kolliker R."/>
            <person name="Studer B."/>
        </authorList>
    </citation>
    <scope>NUCLEOTIDE SEQUENCE</scope>
    <source>
        <strain evidence="8">02402/16</strain>
        <tissue evidence="8">Leaf</tissue>
    </source>
</reference>
<sequence>MLNNNYHIHDEAENNKNKKQDIVVELHTWFPWKTVQEVSDLYDVLVVEMLCEENGYGGANGIQGNISSMDSLVNSNFGVLEEKADNIYGDGYYGFGCPPDGMKVMETRKEVPMGEEDKVNIGKNKMPIHQQVATPYSTRFWTVEEHKLFLHGLRVFGNGRGRWKNISKYFVTTRTAVQVSSHAQKYFKRLERKGLQRMRHSINDVELDDADLRAMGISFPIKNAITSADKNTHNPSSQLQTPSVPSAAHPELPYPEKVMQMPAWSDKNVMVPMETPVAGPSCLFSYQ</sequence>
<dbReference type="PANTHER" id="PTHR44042">
    <property type="entry name" value="DUPLICATED HOMEODOMAIN-LIKE SUPERFAMILY PROTEIN-RELATED"/>
    <property type="match status" value="1"/>
</dbReference>
<keyword evidence="9" id="KW-1185">Reference proteome</keyword>